<gene>
    <name evidence="3" type="ORF">GQF02_04560</name>
</gene>
<accession>A0A845BIY6</accession>
<dbReference type="EMBL" id="WSSB01000003">
    <property type="protein sequence ID" value="MXR36245.1"/>
    <property type="molecule type" value="Genomic_DNA"/>
</dbReference>
<feature type="transmembrane region" description="Helical" evidence="1">
    <location>
        <begin position="131"/>
        <end position="156"/>
    </location>
</feature>
<dbReference type="AlphaFoldDB" id="A0A845BIY6"/>
<comment type="caution">
    <text evidence="3">The sequence shown here is derived from an EMBL/GenBank/DDBJ whole genome shotgun (WGS) entry which is preliminary data.</text>
</comment>
<feature type="transmembrane region" description="Helical" evidence="1">
    <location>
        <begin position="41"/>
        <end position="67"/>
    </location>
</feature>
<feature type="domain" description="DUF2062" evidence="2">
    <location>
        <begin position="23"/>
        <end position="162"/>
    </location>
</feature>
<dbReference type="PANTHER" id="PTHR40547">
    <property type="entry name" value="SLL0298 PROTEIN"/>
    <property type="match status" value="1"/>
</dbReference>
<dbReference type="RefSeq" id="WP_124736402.1">
    <property type="nucleotide sequence ID" value="NZ_WSSB01000003.1"/>
</dbReference>
<proteinExistence type="predicted"/>
<dbReference type="Pfam" id="PF09835">
    <property type="entry name" value="DUF2062"/>
    <property type="match status" value="1"/>
</dbReference>
<reference evidence="3 4" key="1">
    <citation type="submission" date="2019-12" db="EMBL/GenBank/DDBJ databases">
        <title>Neisseriaceae gen. nov. sp. Genome sequencing and assembly.</title>
        <authorList>
            <person name="Liu Z."/>
            <person name="Li A."/>
        </authorList>
    </citation>
    <scope>NUCLEOTIDE SEQUENCE [LARGE SCALE GENOMIC DNA]</scope>
    <source>
        <strain evidence="3 4">B2N2-7</strain>
    </source>
</reference>
<keyword evidence="1" id="KW-0472">Membrane</keyword>
<feature type="transmembrane region" description="Helical" evidence="1">
    <location>
        <begin position="74"/>
        <end position="96"/>
    </location>
</feature>
<dbReference type="Proteomes" id="UP000467214">
    <property type="component" value="Unassembled WGS sequence"/>
</dbReference>
<keyword evidence="1" id="KW-0812">Transmembrane</keyword>
<evidence type="ECO:0000256" key="1">
    <source>
        <dbReference type="SAM" id="Phobius"/>
    </source>
</evidence>
<evidence type="ECO:0000259" key="2">
    <source>
        <dbReference type="Pfam" id="PF09835"/>
    </source>
</evidence>
<keyword evidence="1" id="KW-1133">Transmembrane helix</keyword>
<sequence>MKKQLRRLLPDAQSLRQRKGLGWLAPWLGREQLWYLSRHSVALGMALGVFFGLLTPFAQIILAVMAAIALRANVAAAALSTLVTNPLTFAPIYYLAYRLGNFLLGGEGGAGVSFSGDASWWSDLSGVGKPLLLGLVLIALVLAPLVYLAVSTLWRLSSAWAWQRRKARRQAL</sequence>
<dbReference type="InterPro" id="IPR018639">
    <property type="entry name" value="DUF2062"/>
</dbReference>
<protein>
    <submittedName>
        <fullName evidence="3">DUF2062 domain-containing protein</fullName>
    </submittedName>
</protein>
<keyword evidence="4" id="KW-1185">Reference proteome</keyword>
<dbReference type="PANTHER" id="PTHR40547:SF1">
    <property type="entry name" value="SLL0298 PROTEIN"/>
    <property type="match status" value="1"/>
</dbReference>
<organism evidence="3 4">
    <name type="scientific">Craterilacuibacter sinensis</name>
    <dbReference type="NCBI Taxonomy" id="2686017"/>
    <lineage>
        <taxon>Bacteria</taxon>
        <taxon>Pseudomonadati</taxon>
        <taxon>Pseudomonadota</taxon>
        <taxon>Betaproteobacteria</taxon>
        <taxon>Neisseriales</taxon>
        <taxon>Neisseriaceae</taxon>
        <taxon>Craterilacuibacter</taxon>
    </lineage>
</organism>
<evidence type="ECO:0000313" key="4">
    <source>
        <dbReference type="Proteomes" id="UP000467214"/>
    </source>
</evidence>
<name>A0A845BIY6_9NEIS</name>
<evidence type="ECO:0000313" key="3">
    <source>
        <dbReference type="EMBL" id="MXR36245.1"/>
    </source>
</evidence>